<feature type="transmembrane region" description="Helical" evidence="10">
    <location>
        <begin position="394"/>
        <end position="413"/>
    </location>
</feature>
<dbReference type="PRINTS" id="PR01411">
    <property type="entry name" value="CCMFBIOGNSIS"/>
</dbReference>
<dbReference type="InterPro" id="IPR003567">
    <property type="entry name" value="Cyt_c_biogenesis"/>
</dbReference>
<evidence type="ECO:0000256" key="10">
    <source>
        <dbReference type="SAM" id="Phobius"/>
    </source>
</evidence>
<dbReference type="InterPro" id="IPR002541">
    <property type="entry name" value="Cyt_c_assembly"/>
</dbReference>
<keyword evidence="7 10" id="KW-1133">Transmembrane helix</keyword>
<dbReference type="RefSeq" id="WP_182294783.1">
    <property type="nucleotide sequence ID" value="NZ_CP059851.1"/>
</dbReference>
<feature type="transmembrane region" description="Helical" evidence="10">
    <location>
        <begin position="352"/>
        <end position="374"/>
    </location>
</feature>
<feature type="transmembrane region" description="Helical" evidence="10">
    <location>
        <begin position="207"/>
        <end position="229"/>
    </location>
</feature>
<dbReference type="InterPro" id="IPR032523">
    <property type="entry name" value="CcmF_C"/>
</dbReference>
<dbReference type="KEGG" id="sand:H3309_11150"/>
<dbReference type="NCBIfam" id="NF007691">
    <property type="entry name" value="PRK10369.1"/>
    <property type="match status" value="1"/>
</dbReference>
<dbReference type="PRINTS" id="PR01410">
    <property type="entry name" value="CCBIOGENESIS"/>
</dbReference>
<dbReference type="Pfam" id="PF01578">
    <property type="entry name" value="Cytochrom_C_asm"/>
    <property type="match status" value="1"/>
</dbReference>
<feature type="transmembrane region" description="Helical" evidence="10">
    <location>
        <begin position="494"/>
        <end position="519"/>
    </location>
</feature>
<proteinExistence type="inferred from homology"/>
<keyword evidence="4" id="KW-0997">Cell inner membrane</keyword>
<protein>
    <submittedName>
        <fullName evidence="13">Heme lyase CcmF/NrfE family subunit</fullName>
    </submittedName>
</protein>
<comment type="function">
    <text evidence="9">Required for the biogenesis of c-type cytochromes. Possible subunit of a heme lyase.</text>
</comment>
<sequence>MGAEAGLFALILALIVSVVQSVAPMVGASRADPALMALGRMAAVTQFALVALAFGLLVMLFVRLDLSVALVANHAHSTQPLIYRIAGTWGNHEGSMLLWVLILALFGAAVARGSKGMRDTLQARVLGIQGMIGLAFLAFLIFTSNPFERLDVAPPDGGELNPLLQDPGLALHPPMLYIGYVGFSVAFAFAVAALLEGRVDAAWARWVRPWILVSWVSLTAGITLGSFWAYYELGWGGWWFWDPVENASLLPWLIGTALLHSALVLERRGALIAWTILLAILTFSMSLIGTFLVRSGVLTSVHAFAVDPERGVFILAMIIGSTGAALALFAWRAPGMKSGALFGGVSREAGLTLNNLFLMAATAVVFLGTFYPVIIDAVNGDKISVGPPFYNLTFAPLMVPLLFLVSVGPMLQWKRDSLRGVMARLRWPLLLAGGLLGGGAIVLGMSHGWRGLGAALGFALALWLVAGAAAVLLRRWKLGEGDGWVRRVRTTPAATWGMVLGHAGLGVMTAGITAMSLFVESHVLTMVPGQSILLDGRTVTLRSVEQVKGPNYEAQRATFWVQEGDTIRQKISERRVYPVSGNQTTEAGIIARFSGNDYVAIGEGVGGTLVVRLWHHPLVGWIWSGALILALGGAFSLADRRLRVGAGERRPVPLALGLSKGGPSLLPAE</sequence>
<feature type="transmembrane region" description="Helical" evidence="10">
    <location>
        <begin position="272"/>
        <end position="292"/>
    </location>
</feature>
<evidence type="ECO:0000259" key="11">
    <source>
        <dbReference type="Pfam" id="PF01578"/>
    </source>
</evidence>
<evidence type="ECO:0000313" key="13">
    <source>
        <dbReference type="EMBL" id="QMW21937.1"/>
    </source>
</evidence>
<feature type="transmembrane region" description="Helical" evidence="10">
    <location>
        <begin position="452"/>
        <end position="473"/>
    </location>
</feature>
<feature type="domain" description="Cytochrome c-type biogenesis protein CcmF C-terminal" evidence="12">
    <location>
        <begin position="315"/>
        <end position="640"/>
    </location>
</feature>
<organism evidence="13 14">
    <name type="scientific">Sandaracinobacteroides saxicola</name>
    <dbReference type="NCBI Taxonomy" id="2759707"/>
    <lineage>
        <taxon>Bacteria</taxon>
        <taxon>Pseudomonadati</taxon>
        <taxon>Pseudomonadota</taxon>
        <taxon>Alphaproteobacteria</taxon>
        <taxon>Sphingomonadales</taxon>
        <taxon>Sphingosinicellaceae</taxon>
        <taxon>Sandaracinobacteroides</taxon>
    </lineage>
</organism>
<accession>A0A7G5IEZ5</accession>
<dbReference type="NCBIfam" id="TIGR00353">
    <property type="entry name" value="nrfE"/>
    <property type="match status" value="1"/>
</dbReference>
<keyword evidence="5 10" id="KW-0812">Transmembrane</keyword>
<dbReference type="GO" id="GO:0016829">
    <property type="term" value="F:lyase activity"/>
    <property type="evidence" value="ECO:0007669"/>
    <property type="project" value="UniProtKB-KW"/>
</dbReference>
<evidence type="ECO:0000313" key="14">
    <source>
        <dbReference type="Proteomes" id="UP000515292"/>
    </source>
</evidence>
<dbReference type="Proteomes" id="UP000515292">
    <property type="component" value="Chromosome"/>
</dbReference>
<evidence type="ECO:0000256" key="3">
    <source>
        <dbReference type="ARBA" id="ARBA00022475"/>
    </source>
</evidence>
<evidence type="ECO:0000256" key="5">
    <source>
        <dbReference type="ARBA" id="ARBA00022692"/>
    </source>
</evidence>
<evidence type="ECO:0000256" key="9">
    <source>
        <dbReference type="ARBA" id="ARBA00037230"/>
    </source>
</evidence>
<gene>
    <name evidence="13" type="ORF">H3309_11150</name>
</gene>
<feature type="transmembrane region" description="Helical" evidence="10">
    <location>
        <begin position="96"/>
        <end position="113"/>
    </location>
</feature>
<keyword evidence="13" id="KW-0456">Lyase</keyword>
<dbReference type="InterPro" id="IPR003568">
    <property type="entry name" value="Cyt_c_biogenesis_CcmF"/>
</dbReference>
<dbReference type="Pfam" id="PF16327">
    <property type="entry name" value="CcmF_C"/>
    <property type="match status" value="1"/>
</dbReference>
<evidence type="ECO:0000256" key="2">
    <source>
        <dbReference type="ARBA" id="ARBA00009186"/>
    </source>
</evidence>
<keyword evidence="14" id="KW-1185">Reference proteome</keyword>
<dbReference type="AlphaFoldDB" id="A0A7G5IEZ5"/>
<feature type="transmembrane region" description="Helical" evidence="10">
    <location>
        <begin position="6"/>
        <end position="26"/>
    </location>
</feature>
<feature type="transmembrane region" description="Helical" evidence="10">
    <location>
        <begin position="312"/>
        <end position="331"/>
    </location>
</feature>
<comment type="similarity">
    <text evidence="2">Belongs to the CcmF/CycK/Ccl1/NrfE/CcsA family.</text>
</comment>
<feature type="transmembrane region" description="Helical" evidence="10">
    <location>
        <begin position="425"/>
        <end position="446"/>
    </location>
</feature>
<feature type="transmembrane region" description="Helical" evidence="10">
    <location>
        <begin position="175"/>
        <end position="195"/>
    </location>
</feature>
<keyword evidence="3" id="KW-1003">Cell membrane</keyword>
<keyword evidence="8 10" id="KW-0472">Membrane</keyword>
<evidence type="ECO:0000256" key="8">
    <source>
        <dbReference type="ARBA" id="ARBA00023136"/>
    </source>
</evidence>
<evidence type="ECO:0000256" key="6">
    <source>
        <dbReference type="ARBA" id="ARBA00022748"/>
    </source>
</evidence>
<reference evidence="13 14" key="1">
    <citation type="submission" date="2020-07" db="EMBL/GenBank/DDBJ databases">
        <title>Complete genome sequence for Sandaracinobacter sp. M6.</title>
        <authorList>
            <person name="Tang Y."/>
            <person name="Liu Q."/>
            <person name="Guo Z."/>
            <person name="Lei P."/>
            <person name="Huang B."/>
        </authorList>
    </citation>
    <scope>NUCLEOTIDE SEQUENCE [LARGE SCALE GENOMIC DNA]</scope>
    <source>
        <strain evidence="13 14">M6</strain>
    </source>
</reference>
<feature type="transmembrane region" description="Helical" evidence="10">
    <location>
        <begin position="618"/>
        <end position="638"/>
    </location>
</feature>
<dbReference type="GO" id="GO:0005886">
    <property type="term" value="C:plasma membrane"/>
    <property type="evidence" value="ECO:0007669"/>
    <property type="project" value="UniProtKB-SubCell"/>
</dbReference>
<comment type="subcellular location">
    <subcellularLocation>
        <location evidence="1">Cell inner membrane</location>
        <topology evidence="1">Multi-pass membrane protein</topology>
    </subcellularLocation>
</comment>
<evidence type="ECO:0000259" key="12">
    <source>
        <dbReference type="Pfam" id="PF16327"/>
    </source>
</evidence>
<dbReference type="PANTHER" id="PTHR43653:SF1">
    <property type="entry name" value="CYTOCHROME C-TYPE BIOGENESIS PROTEIN CCMF"/>
    <property type="match status" value="1"/>
</dbReference>
<dbReference type="EMBL" id="CP059851">
    <property type="protein sequence ID" value="QMW21937.1"/>
    <property type="molecule type" value="Genomic_DNA"/>
</dbReference>
<feature type="transmembrane region" description="Helical" evidence="10">
    <location>
        <begin position="125"/>
        <end position="142"/>
    </location>
</feature>
<feature type="transmembrane region" description="Helical" evidence="10">
    <location>
        <begin position="38"/>
        <end position="62"/>
    </location>
</feature>
<name>A0A7G5IEZ5_9SPHN</name>
<evidence type="ECO:0000256" key="7">
    <source>
        <dbReference type="ARBA" id="ARBA00022989"/>
    </source>
</evidence>
<feature type="domain" description="Cytochrome c assembly protein" evidence="11">
    <location>
        <begin position="89"/>
        <end position="295"/>
    </location>
</feature>
<dbReference type="PANTHER" id="PTHR43653">
    <property type="entry name" value="CYTOCHROME C ASSEMBLY PROTEIN-RELATED"/>
    <property type="match status" value="1"/>
</dbReference>
<evidence type="ECO:0000256" key="4">
    <source>
        <dbReference type="ARBA" id="ARBA00022519"/>
    </source>
</evidence>
<dbReference type="GO" id="GO:0017004">
    <property type="term" value="P:cytochrome complex assembly"/>
    <property type="evidence" value="ECO:0007669"/>
    <property type="project" value="UniProtKB-KW"/>
</dbReference>
<keyword evidence="6" id="KW-0201">Cytochrome c-type biogenesis</keyword>
<feature type="transmembrane region" description="Helical" evidence="10">
    <location>
        <begin position="249"/>
        <end position="265"/>
    </location>
</feature>
<dbReference type="GO" id="GO:0015232">
    <property type="term" value="F:heme transmembrane transporter activity"/>
    <property type="evidence" value="ECO:0007669"/>
    <property type="project" value="InterPro"/>
</dbReference>
<evidence type="ECO:0000256" key="1">
    <source>
        <dbReference type="ARBA" id="ARBA00004429"/>
    </source>
</evidence>
<dbReference type="GO" id="GO:0020037">
    <property type="term" value="F:heme binding"/>
    <property type="evidence" value="ECO:0007669"/>
    <property type="project" value="InterPro"/>
</dbReference>